<keyword evidence="4" id="KW-1185">Reference proteome</keyword>
<sequence length="389" mass="41447">MTRTALRAWAAALLVPAVLVTASTPARASWSSPSPVSLGSVSTGDVRIAEVGSPAWIRQGAAFDPSQDALRQGDELTVTVPTTVKVTGTTMRPTLDMVGAVVGPDLKGLASVAVTGDHSVAVDDGGQRVSIALRIHVSESLPTETSGVIDLTGMVIRLDSGRTWTDERALDLGHVTVRASSEHEDLLPRECADLTGTTMQVSNGLKGPWDTCVYVGEVYTSATSLKEREFTLNPFYFWASRPVWTLTFNEARSLPAKSIVQAEGSTAPLKDEPKYTHKITVNGRFTEQFFKHVVDGGDGWFALALMDPQQHNVLAAYVVGVLVNDQAVARSTGAVEEPAGVDVVGTAPGDLHRDADGDRDDLLLHRQDVAADEPRREVDVDGDSGPGLD</sequence>
<name>A0A4Q7M2Q4_9MICO</name>
<dbReference type="Proteomes" id="UP000293852">
    <property type="component" value="Unassembled WGS sequence"/>
</dbReference>
<feature type="signal peptide" evidence="2">
    <location>
        <begin position="1"/>
        <end position="28"/>
    </location>
</feature>
<organism evidence="3 4">
    <name type="scientific">Xylanimonas ulmi</name>
    <dbReference type="NCBI Taxonomy" id="228973"/>
    <lineage>
        <taxon>Bacteria</taxon>
        <taxon>Bacillati</taxon>
        <taxon>Actinomycetota</taxon>
        <taxon>Actinomycetes</taxon>
        <taxon>Micrococcales</taxon>
        <taxon>Promicromonosporaceae</taxon>
        <taxon>Xylanimonas</taxon>
    </lineage>
</organism>
<protein>
    <submittedName>
        <fullName evidence="3">Uncharacterized protein</fullName>
    </submittedName>
</protein>
<dbReference type="EMBL" id="SGWX01000001">
    <property type="protein sequence ID" value="RZS60748.1"/>
    <property type="molecule type" value="Genomic_DNA"/>
</dbReference>
<gene>
    <name evidence="3" type="ORF">EV386_1026</name>
</gene>
<keyword evidence="2" id="KW-0732">Signal</keyword>
<comment type="caution">
    <text evidence="3">The sequence shown here is derived from an EMBL/GenBank/DDBJ whole genome shotgun (WGS) entry which is preliminary data.</text>
</comment>
<evidence type="ECO:0000313" key="4">
    <source>
        <dbReference type="Proteomes" id="UP000293852"/>
    </source>
</evidence>
<dbReference type="AlphaFoldDB" id="A0A4Q7M2Q4"/>
<feature type="chain" id="PRO_5020537489" evidence="2">
    <location>
        <begin position="29"/>
        <end position="389"/>
    </location>
</feature>
<accession>A0A4Q7M2Q4</accession>
<reference evidence="3 4" key="1">
    <citation type="submission" date="2019-02" db="EMBL/GenBank/DDBJ databases">
        <title>Sequencing the genomes of 1000 actinobacteria strains.</title>
        <authorList>
            <person name="Klenk H.-P."/>
        </authorList>
    </citation>
    <scope>NUCLEOTIDE SEQUENCE [LARGE SCALE GENOMIC DNA]</scope>
    <source>
        <strain evidence="3 4">DSM 16932</strain>
    </source>
</reference>
<evidence type="ECO:0000256" key="1">
    <source>
        <dbReference type="SAM" id="MobiDB-lite"/>
    </source>
</evidence>
<feature type="region of interest" description="Disordered" evidence="1">
    <location>
        <begin position="367"/>
        <end position="389"/>
    </location>
</feature>
<evidence type="ECO:0000313" key="3">
    <source>
        <dbReference type="EMBL" id="RZS60748.1"/>
    </source>
</evidence>
<proteinExistence type="predicted"/>
<feature type="compositionally biased region" description="Basic and acidic residues" evidence="1">
    <location>
        <begin position="367"/>
        <end position="379"/>
    </location>
</feature>
<evidence type="ECO:0000256" key="2">
    <source>
        <dbReference type="SAM" id="SignalP"/>
    </source>
</evidence>